<sequence>MTKGRRPKNALGEAVEIAERRGSVERIAAQRYNAFDFIINEPDRVVYVKVKRSQTLFTYEFEILHKYQRELASLHRVALTLVTAREFWVRAPNGDWQFFLVRHDSIREVRADGMVIPREVLPVRTVDLRDEPAGGGSPGDGE</sequence>
<evidence type="ECO:0008006" key="3">
    <source>
        <dbReference type="Google" id="ProtNLM"/>
    </source>
</evidence>
<name>L0HHQ9_METFS</name>
<evidence type="ECO:0000313" key="2">
    <source>
        <dbReference type="Proteomes" id="UP000010824"/>
    </source>
</evidence>
<evidence type="ECO:0000313" key="1">
    <source>
        <dbReference type="EMBL" id="AGB03301.1"/>
    </source>
</evidence>
<dbReference type="RefSeq" id="WP_015286264.1">
    <property type="nucleotide sequence ID" value="NC_019943.1"/>
</dbReference>
<keyword evidence="2" id="KW-1185">Reference proteome</keyword>
<dbReference type="GeneID" id="14309689"/>
<dbReference type="HOGENOM" id="CLU_1891405_0_0_2"/>
<organism evidence="1 2">
    <name type="scientific">Methanoregula formicica (strain DSM 22288 / NBRC 105244 / SMSP)</name>
    <dbReference type="NCBI Taxonomy" id="593750"/>
    <lineage>
        <taxon>Archaea</taxon>
        <taxon>Methanobacteriati</taxon>
        <taxon>Methanobacteriota</taxon>
        <taxon>Stenosarchaea group</taxon>
        <taxon>Methanomicrobia</taxon>
        <taxon>Methanomicrobiales</taxon>
        <taxon>Methanoregulaceae</taxon>
        <taxon>Methanoregula</taxon>
    </lineage>
</organism>
<proteinExistence type="predicted"/>
<gene>
    <name evidence="1" type="ordered locus">Metfor_2297</name>
</gene>
<dbReference type="STRING" id="593750.Metfor_2297"/>
<protein>
    <recommendedName>
        <fullName evidence="3">Archaeal holliday junction resolvase (Hjc)</fullName>
    </recommendedName>
</protein>
<accession>L0HHQ9</accession>
<dbReference type="EMBL" id="CP003167">
    <property type="protein sequence ID" value="AGB03301.1"/>
    <property type="molecule type" value="Genomic_DNA"/>
</dbReference>
<reference evidence="2" key="1">
    <citation type="submission" date="2011-12" db="EMBL/GenBank/DDBJ databases">
        <title>Complete sequence of Methanoregula formicicum SMSP.</title>
        <authorList>
            <person name="Lucas S."/>
            <person name="Han J."/>
            <person name="Lapidus A."/>
            <person name="Cheng J.-F."/>
            <person name="Goodwin L."/>
            <person name="Pitluck S."/>
            <person name="Peters L."/>
            <person name="Ovchinnikova G."/>
            <person name="Teshima H."/>
            <person name="Detter J.C."/>
            <person name="Han C."/>
            <person name="Tapia R."/>
            <person name="Land M."/>
            <person name="Hauser L."/>
            <person name="Kyrpides N."/>
            <person name="Ivanova N."/>
            <person name="Pagani I."/>
            <person name="Imachi H."/>
            <person name="Tamaki H."/>
            <person name="Sekiguchi Y."/>
            <person name="Kamagata Y."/>
            <person name="Cadillo-Quiroz H."/>
            <person name="Zinder S."/>
            <person name="Liu W.-T."/>
            <person name="Woyke T."/>
        </authorList>
    </citation>
    <scope>NUCLEOTIDE SEQUENCE [LARGE SCALE GENOMIC DNA]</scope>
    <source>
        <strain evidence="2">DSM 22288 / NBRC 105244 / SMSP</strain>
    </source>
</reference>
<dbReference type="eggNOG" id="arCOG09441">
    <property type="taxonomic scope" value="Archaea"/>
</dbReference>
<dbReference type="Proteomes" id="UP000010824">
    <property type="component" value="Chromosome"/>
</dbReference>
<dbReference type="InParanoid" id="L0HHQ9"/>
<dbReference type="AlphaFoldDB" id="L0HHQ9"/>
<dbReference type="KEGG" id="mfo:Metfor_2297"/>
<reference evidence="1 2" key="2">
    <citation type="journal article" date="2014" name="Genome Announc.">
        <title>Complete Genome Sequence of Methanoregula formicica SMSPT, a Mesophilic Hydrogenotrophic Methanogen Isolated from a Methanogenic Upflow Anaerobic Sludge Blanket Reactor.</title>
        <authorList>
            <person name="Yamamoto K."/>
            <person name="Tamaki H."/>
            <person name="Cadillo-Quiroz H."/>
            <person name="Imachi H."/>
            <person name="Kyrpides N."/>
            <person name="Woyke T."/>
            <person name="Goodwin L."/>
            <person name="Zinder S.H."/>
            <person name="Kamagata Y."/>
            <person name="Liu W.T."/>
        </authorList>
    </citation>
    <scope>NUCLEOTIDE SEQUENCE [LARGE SCALE GENOMIC DNA]</scope>
    <source>
        <strain evidence="2">DSM 22288 / NBRC 105244 / SMSP</strain>
    </source>
</reference>